<protein>
    <recommendedName>
        <fullName evidence="5">ATPase</fullName>
    </recommendedName>
</protein>
<organism evidence="3 4">
    <name type="scientific">Nocardioides pinisoli</name>
    <dbReference type="NCBI Taxonomy" id="2950279"/>
    <lineage>
        <taxon>Bacteria</taxon>
        <taxon>Bacillati</taxon>
        <taxon>Actinomycetota</taxon>
        <taxon>Actinomycetes</taxon>
        <taxon>Propionibacteriales</taxon>
        <taxon>Nocardioidaceae</taxon>
        <taxon>Nocardioides</taxon>
    </lineage>
</organism>
<keyword evidence="4" id="KW-1185">Reference proteome</keyword>
<sequence length="151" mass="16776">MLSRGLDDDVRDEAGEQQDRPMGQREVPAPRSPSAARLLEMTARDTDQWRSDARAEAAEIVAAAREEAGELVRSAQREAEGMVEAARLAARRAVDEAQATADQLLTETEEQRAQGQSEVARLQQLAEENSEHLRRHLTEMLDRLDPGPAQH</sequence>
<feature type="compositionally biased region" description="Basic and acidic residues" evidence="2">
    <location>
        <begin position="1"/>
        <end position="23"/>
    </location>
</feature>
<accession>A0ABT1KUE8</accession>
<gene>
    <name evidence="3" type="ORF">NCI01_06135</name>
</gene>
<dbReference type="Proteomes" id="UP001204524">
    <property type="component" value="Unassembled WGS sequence"/>
</dbReference>
<name>A0ABT1KUE8_9ACTN</name>
<dbReference type="Gene3D" id="1.20.5.2950">
    <property type="match status" value="1"/>
</dbReference>
<evidence type="ECO:0000256" key="2">
    <source>
        <dbReference type="SAM" id="MobiDB-lite"/>
    </source>
</evidence>
<dbReference type="RefSeq" id="WP_254180584.1">
    <property type="nucleotide sequence ID" value="NZ_JANARS010000002.1"/>
</dbReference>
<evidence type="ECO:0000313" key="4">
    <source>
        <dbReference type="Proteomes" id="UP001204524"/>
    </source>
</evidence>
<evidence type="ECO:0000313" key="3">
    <source>
        <dbReference type="EMBL" id="MCP3421367.1"/>
    </source>
</evidence>
<feature type="region of interest" description="Disordered" evidence="2">
    <location>
        <begin position="1"/>
        <end position="33"/>
    </location>
</feature>
<proteinExistence type="predicted"/>
<reference evidence="3 4" key="1">
    <citation type="submission" date="2022-06" db="EMBL/GenBank/DDBJ databases">
        <authorList>
            <person name="So Y."/>
        </authorList>
    </citation>
    <scope>NUCLEOTIDE SEQUENCE [LARGE SCALE GENOMIC DNA]</scope>
    <source>
        <strain evidence="3 4">STR3</strain>
    </source>
</reference>
<feature type="coiled-coil region" evidence="1">
    <location>
        <begin position="87"/>
        <end position="125"/>
    </location>
</feature>
<dbReference type="EMBL" id="JANARS010000002">
    <property type="protein sequence ID" value="MCP3421367.1"/>
    <property type="molecule type" value="Genomic_DNA"/>
</dbReference>
<keyword evidence="1" id="KW-0175">Coiled coil</keyword>
<evidence type="ECO:0008006" key="5">
    <source>
        <dbReference type="Google" id="ProtNLM"/>
    </source>
</evidence>
<evidence type="ECO:0000256" key="1">
    <source>
        <dbReference type="SAM" id="Coils"/>
    </source>
</evidence>
<comment type="caution">
    <text evidence="3">The sequence shown here is derived from an EMBL/GenBank/DDBJ whole genome shotgun (WGS) entry which is preliminary data.</text>
</comment>